<feature type="coiled-coil region" evidence="1">
    <location>
        <begin position="13"/>
        <end position="61"/>
    </location>
</feature>
<gene>
    <name evidence="2" type="primary">Dwil\GK25284</name>
    <name evidence="2" type="ORF">Dwil_GK25284</name>
</gene>
<keyword evidence="1" id="KW-0175">Coiled coil</keyword>
<organism evidence="2 3">
    <name type="scientific">Drosophila willistoni</name>
    <name type="common">Fruit fly</name>
    <dbReference type="NCBI Taxonomy" id="7260"/>
    <lineage>
        <taxon>Eukaryota</taxon>
        <taxon>Metazoa</taxon>
        <taxon>Ecdysozoa</taxon>
        <taxon>Arthropoda</taxon>
        <taxon>Hexapoda</taxon>
        <taxon>Insecta</taxon>
        <taxon>Pterygota</taxon>
        <taxon>Neoptera</taxon>
        <taxon>Endopterygota</taxon>
        <taxon>Diptera</taxon>
        <taxon>Brachycera</taxon>
        <taxon>Muscomorpha</taxon>
        <taxon>Ephydroidea</taxon>
        <taxon>Drosophilidae</taxon>
        <taxon>Drosophila</taxon>
        <taxon>Sophophora</taxon>
    </lineage>
</organism>
<name>B4NEH7_DROWI</name>
<keyword evidence="3" id="KW-1185">Reference proteome</keyword>
<dbReference type="HOGENOM" id="CLU_2087364_0_0_1"/>
<evidence type="ECO:0000256" key="1">
    <source>
        <dbReference type="SAM" id="Coils"/>
    </source>
</evidence>
<reference evidence="2 3" key="1">
    <citation type="journal article" date="2007" name="Nature">
        <title>Evolution of genes and genomes on the Drosophila phylogeny.</title>
        <authorList>
            <consortium name="Drosophila 12 Genomes Consortium"/>
            <person name="Clark A.G."/>
            <person name="Eisen M.B."/>
            <person name="Smith D.R."/>
            <person name="Bergman C.M."/>
            <person name="Oliver B."/>
            <person name="Markow T.A."/>
            <person name="Kaufman T.C."/>
            <person name="Kellis M."/>
            <person name="Gelbart W."/>
            <person name="Iyer V.N."/>
            <person name="Pollard D.A."/>
            <person name="Sackton T.B."/>
            <person name="Larracuente A.M."/>
            <person name="Singh N.D."/>
            <person name="Abad J.P."/>
            <person name="Abt D.N."/>
            <person name="Adryan B."/>
            <person name="Aguade M."/>
            <person name="Akashi H."/>
            <person name="Anderson W.W."/>
            <person name="Aquadro C.F."/>
            <person name="Ardell D.H."/>
            <person name="Arguello R."/>
            <person name="Artieri C.G."/>
            <person name="Barbash D.A."/>
            <person name="Barker D."/>
            <person name="Barsanti P."/>
            <person name="Batterham P."/>
            <person name="Batzoglou S."/>
            <person name="Begun D."/>
            <person name="Bhutkar A."/>
            <person name="Blanco E."/>
            <person name="Bosak S.A."/>
            <person name="Bradley R.K."/>
            <person name="Brand A.D."/>
            <person name="Brent M.R."/>
            <person name="Brooks A.N."/>
            <person name="Brown R.H."/>
            <person name="Butlin R.K."/>
            <person name="Caggese C."/>
            <person name="Calvi B.R."/>
            <person name="Bernardo de Carvalho A."/>
            <person name="Caspi A."/>
            <person name="Castrezana S."/>
            <person name="Celniker S.E."/>
            <person name="Chang J.L."/>
            <person name="Chapple C."/>
            <person name="Chatterji S."/>
            <person name="Chinwalla A."/>
            <person name="Civetta A."/>
            <person name="Clifton S.W."/>
            <person name="Comeron J.M."/>
            <person name="Costello J.C."/>
            <person name="Coyne J.A."/>
            <person name="Daub J."/>
            <person name="David R.G."/>
            <person name="Delcher A.L."/>
            <person name="Delehaunty K."/>
            <person name="Do C.B."/>
            <person name="Ebling H."/>
            <person name="Edwards K."/>
            <person name="Eickbush T."/>
            <person name="Evans J.D."/>
            <person name="Filipski A."/>
            <person name="Findeiss S."/>
            <person name="Freyhult E."/>
            <person name="Fulton L."/>
            <person name="Fulton R."/>
            <person name="Garcia A.C."/>
            <person name="Gardiner A."/>
            <person name="Garfield D.A."/>
            <person name="Garvin B.E."/>
            <person name="Gibson G."/>
            <person name="Gilbert D."/>
            <person name="Gnerre S."/>
            <person name="Godfrey J."/>
            <person name="Good R."/>
            <person name="Gotea V."/>
            <person name="Gravely B."/>
            <person name="Greenberg A.J."/>
            <person name="Griffiths-Jones S."/>
            <person name="Gross S."/>
            <person name="Guigo R."/>
            <person name="Gustafson E.A."/>
            <person name="Haerty W."/>
            <person name="Hahn M.W."/>
            <person name="Halligan D.L."/>
            <person name="Halpern A.L."/>
            <person name="Halter G.M."/>
            <person name="Han M.V."/>
            <person name="Heger A."/>
            <person name="Hillier L."/>
            <person name="Hinrichs A.S."/>
            <person name="Holmes I."/>
            <person name="Hoskins R.A."/>
            <person name="Hubisz M.J."/>
            <person name="Hultmark D."/>
            <person name="Huntley M.A."/>
            <person name="Jaffe D.B."/>
            <person name="Jagadeeshan S."/>
            <person name="Jeck W.R."/>
            <person name="Johnson J."/>
            <person name="Jones C.D."/>
            <person name="Jordan W.C."/>
            <person name="Karpen G.H."/>
            <person name="Kataoka E."/>
            <person name="Keightley P.D."/>
            <person name="Kheradpour P."/>
            <person name="Kirkness E.F."/>
            <person name="Koerich L.B."/>
            <person name="Kristiansen K."/>
            <person name="Kudrna D."/>
            <person name="Kulathinal R.J."/>
            <person name="Kumar S."/>
            <person name="Kwok R."/>
            <person name="Lander E."/>
            <person name="Langley C.H."/>
            <person name="Lapoint R."/>
            <person name="Lazzaro B.P."/>
            <person name="Lee S.J."/>
            <person name="Levesque L."/>
            <person name="Li R."/>
            <person name="Lin C.F."/>
            <person name="Lin M.F."/>
            <person name="Lindblad-Toh K."/>
            <person name="Llopart A."/>
            <person name="Long M."/>
            <person name="Low L."/>
            <person name="Lozovsky E."/>
            <person name="Lu J."/>
            <person name="Luo M."/>
            <person name="Machado C.A."/>
            <person name="Makalowski W."/>
            <person name="Marzo M."/>
            <person name="Matsuda M."/>
            <person name="Matzkin L."/>
            <person name="McAllister B."/>
            <person name="McBride C.S."/>
            <person name="McKernan B."/>
            <person name="McKernan K."/>
            <person name="Mendez-Lago M."/>
            <person name="Minx P."/>
            <person name="Mollenhauer M.U."/>
            <person name="Montooth K."/>
            <person name="Mount S.M."/>
            <person name="Mu X."/>
            <person name="Myers E."/>
            <person name="Negre B."/>
            <person name="Newfeld S."/>
            <person name="Nielsen R."/>
            <person name="Noor M.A."/>
            <person name="O'Grady P."/>
            <person name="Pachter L."/>
            <person name="Papaceit M."/>
            <person name="Parisi M.J."/>
            <person name="Parisi M."/>
            <person name="Parts L."/>
            <person name="Pedersen J.S."/>
            <person name="Pesole G."/>
            <person name="Phillippy A.M."/>
            <person name="Ponting C.P."/>
            <person name="Pop M."/>
            <person name="Porcelli D."/>
            <person name="Powell J.R."/>
            <person name="Prohaska S."/>
            <person name="Pruitt K."/>
            <person name="Puig M."/>
            <person name="Quesneville H."/>
            <person name="Ram K.R."/>
            <person name="Rand D."/>
            <person name="Rasmussen M.D."/>
            <person name="Reed L.K."/>
            <person name="Reenan R."/>
            <person name="Reily A."/>
            <person name="Remington K.A."/>
            <person name="Rieger T.T."/>
            <person name="Ritchie M.G."/>
            <person name="Robin C."/>
            <person name="Rogers Y.H."/>
            <person name="Rohde C."/>
            <person name="Rozas J."/>
            <person name="Rubenfield M.J."/>
            <person name="Ruiz A."/>
            <person name="Russo S."/>
            <person name="Salzberg S.L."/>
            <person name="Sanchez-Gracia A."/>
            <person name="Saranga D.J."/>
            <person name="Sato H."/>
            <person name="Schaeffer S.W."/>
            <person name="Schatz M.C."/>
            <person name="Schlenke T."/>
            <person name="Schwartz R."/>
            <person name="Segarra C."/>
            <person name="Singh R.S."/>
            <person name="Sirot L."/>
            <person name="Sirota M."/>
            <person name="Sisneros N.B."/>
            <person name="Smith C.D."/>
            <person name="Smith T.F."/>
            <person name="Spieth J."/>
            <person name="Stage D.E."/>
            <person name="Stark A."/>
            <person name="Stephan W."/>
            <person name="Strausberg R.L."/>
            <person name="Strempel S."/>
            <person name="Sturgill D."/>
            <person name="Sutton G."/>
            <person name="Sutton G.G."/>
            <person name="Tao W."/>
            <person name="Teichmann S."/>
            <person name="Tobari Y.N."/>
            <person name="Tomimura Y."/>
            <person name="Tsolas J.M."/>
            <person name="Valente V.L."/>
            <person name="Venter E."/>
            <person name="Venter J.C."/>
            <person name="Vicario S."/>
            <person name="Vieira F.G."/>
            <person name="Vilella A.J."/>
            <person name="Villasante A."/>
            <person name="Walenz B."/>
            <person name="Wang J."/>
            <person name="Wasserman M."/>
            <person name="Watts T."/>
            <person name="Wilson D."/>
            <person name="Wilson R.K."/>
            <person name="Wing R.A."/>
            <person name="Wolfner M.F."/>
            <person name="Wong A."/>
            <person name="Wong G.K."/>
            <person name="Wu C.I."/>
            <person name="Wu G."/>
            <person name="Yamamoto D."/>
            <person name="Yang H.P."/>
            <person name="Yang S.P."/>
            <person name="Yorke J.A."/>
            <person name="Yoshida K."/>
            <person name="Zdobnov E."/>
            <person name="Zhang P."/>
            <person name="Zhang Y."/>
            <person name="Zimin A.V."/>
            <person name="Baldwin J."/>
            <person name="Abdouelleil A."/>
            <person name="Abdulkadir J."/>
            <person name="Abebe A."/>
            <person name="Abera B."/>
            <person name="Abreu J."/>
            <person name="Acer S.C."/>
            <person name="Aftuck L."/>
            <person name="Alexander A."/>
            <person name="An P."/>
            <person name="Anderson E."/>
            <person name="Anderson S."/>
            <person name="Arachi H."/>
            <person name="Azer M."/>
            <person name="Bachantsang P."/>
            <person name="Barry A."/>
            <person name="Bayul T."/>
            <person name="Berlin A."/>
            <person name="Bessette D."/>
            <person name="Bloom T."/>
            <person name="Blye J."/>
            <person name="Boguslavskiy L."/>
            <person name="Bonnet C."/>
            <person name="Boukhgalter B."/>
            <person name="Bourzgui I."/>
            <person name="Brown A."/>
            <person name="Cahill P."/>
            <person name="Channer S."/>
            <person name="Cheshatsang Y."/>
            <person name="Chuda L."/>
            <person name="Citroen M."/>
            <person name="Collymore A."/>
            <person name="Cooke P."/>
            <person name="Costello M."/>
            <person name="D'Aco K."/>
            <person name="Daza R."/>
            <person name="De Haan G."/>
            <person name="DeGray S."/>
            <person name="DeMaso C."/>
            <person name="Dhargay N."/>
            <person name="Dooley K."/>
            <person name="Dooley E."/>
            <person name="Doricent M."/>
            <person name="Dorje P."/>
            <person name="Dorjee K."/>
            <person name="Dupes A."/>
            <person name="Elong R."/>
            <person name="Falk J."/>
            <person name="Farina A."/>
            <person name="Faro S."/>
            <person name="Ferguson D."/>
            <person name="Fisher S."/>
            <person name="Foley C.D."/>
            <person name="Franke A."/>
            <person name="Friedrich D."/>
            <person name="Gadbois L."/>
            <person name="Gearin G."/>
            <person name="Gearin C.R."/>
            <person name="Giannoukos G."/>
            <person name="Goode T."/>
            <person name="Graham J."/>
            <person name="Grandbois E."/>
            <person name="Grewal S."/>
            <person name="Gyaltsen K."/>
            <person name="Hafez N."/>
            <person name="Hagos B."/>
            <person name="Hall J."/>
            <person name="Henson C."/>
            <person name="Hollinger A."/>
            <person name="Honan T."/>
            <person name="Huard M.D."/>
            <person name="Hughes L."/>
            <person name="Hurhula B."/>
            <person name="Husby M.E."/>
            <person name="Kamat A."/>
            <person name="Kanga B."/>
            <person name="Kashin S."/>
            <person name="Khazanovich D."/>
            <person name="Kisner P."/>
            <person name="Lance K."/>
            <person name="Lara M."/>
            <person name="Lee W."/>
            <person name="Lennon N."/>
            <person name="Letendre F."/>
            <person name="LeVine R."/>
            <person name="Lipovsky A."/>
            <person name="Liu X."/>
            <person name="Liu J."/>
            <person name="Liu S."/>
            <person name="Lokyitsang T."/>
            <person name="Lokyitsang Y."/>
            <person name="Lubonja R."/>
            <person name="Lui A."/>
            <person name="MacDonald P."/>
            <person name="Magnisalis V."/>
            <person name="Maru K."/>
            <person name="Matthews C."/>
            <person name="McCusker W."/>
            <person name="McDonough S."/>
            <person name="Mehta T."/>
            <person name="Meldrim J."/>
            <person name="Meneus L."/>
            <person name="Mihai O."/>
            <person name="Mihalev A."/>
            <person name="Mihova T."/>
            <person name="Mittelman R."/>
            <person name="Mlenga V."/>
            <person name="Montmayeur A."/>
            <person name="Mulrain L."/>
            <person name="Navidi A."/>
            <person name="Naylor J."/>
            <person name="Negash T."/>
            <person name="Nguyen T."/>
            <person name="Nguyen N."/>
            <person name="Nicol R."/>
            <person name="Norbu C."/>
            <person name="Norbu N."/>
            <person name="Novod N."/>
            <person name="O'Neill B."/>
            <person name="Osman S."/>
            <person name="Markiewicz E."/>
            <person name="Oyono O.L."/>
            <person name="Patti C."/>
            <person name="Phunkhang P."/>
            <person name="Pierre F."/>
            <person name="Priest M."/>
            <person name="Raghuraman S."/>
            <person name="Rege F."/>
            <person name="Reyes R."/>
            <person name="Rise C."/>
            <person name="Rogov P."/>
            <person name="Ross K."/>
            <person name="Ryan E."/>
            <person name="Settipalli S."/>
            <person name="Shea T."/>
            <person name="Sherpa N."/>
            <person name="Shi L."/>
            <person name="Shih D."/>
            <person name="Sparrow T."/>
            <person name="Spaulding J."/>
            <person name="Stalker J."/>
            <person name="Stange-Thomann N."/>
            <person name="Stavropoulos S."/>
            <person name="Stone C."/>
            <person name="Strader C."/>
            <person name="Tesfaye S."/>
            <person name="Thomson T."/>
            <person name="Thoulutsang Y."/>
            <person name="Thoulutsang D."/>
            <person name="Topham K."/>
            <person name="Topping I."/>
            <person name="Tsamla T."/>
            <person name="Vassiliev H."/>
            <person name="Vo A."/>
            <person name="Wangchuk T."/>
            <person name="Wangdi T."/>
            <person name="Weiand M."/>
            <person name="Wilkinson J."/>
            <person name="Wilson A."/>
            <person name="Yadav S."/>
            <person name="Young G."/>
            <person name="Yu Q."/>
            <person name="Zembek L."/>
            <person name="Zhong D."/>
            <person name="Zimmer A."/>
            <person name="Zwirko Z."/>
            <person name="Jaffe D.B."/>
            <person name="Alvarez P."/>
            <person name="Brockman W."/>
            <person name="Butler J."/>
            <person name="Chin C."/>
            <person name="Gnerre S."/>
            <person name="Grabherr M."/>
            <person name="Kleber M."/>
            <person name="Mauceli E."/>
            <person name="MacCallum I."/>
        </authorList>
    </citation>
    <scope>NUCLEOTIDE SEQUENCE [LARGE SCALE GENOMIC DNA]</scope>
    <source>
        <strain evidence="3">Tucson 14030-0811.24</strain>
    </source>
</reference>
<evidence type="ECO:0000313" key="3">
    <source>
        <dbReference type="Proteomes" id="UP000007798"/>
    </source>
</evidence>
<protein>
    <submittedName>
        <fullName evidence="2">Uncharacterized protein</fullName>
    </submittedName>
</protein>
<dbReference type="AlphaFoldDB" id="B4NEH7"/>
<evidence type="ECO:0000313" key="2">
    <source>
        <dbReference type="EMBL" id="EDW82146.1"/>
    </source>
</evidence>
<dbReference type="Proteomes" id="UP000007798">
    <property type="component" value="Unassembled WGS sequence"/>
</dbReference>
<sequence>MEPADNLIEDLLVEDLSEEYNKVISNMDKLEERYDKFSQYRQEISEELKKLSYDMNKLAENVLETHKYGIQQADITKNAQMESTRFLEELQEEENFKNILESNEDFLEIPNEEVLEK</sequence>
<dbReference type="KEGG" id="dwi:6648577"/>
<proteinExistence type="predicted"/>
<accession>B4NEH7</accession>
<dbReference type="InParanoid" id="B4NEH7"/>
<dbReference type="EMBL" id="CH964239">
    <property type="protein sequence ID" value="EDW82146.1"/>
    <property type="molecule type" value="Genomic_DNA"/>
</dbReference>